<dbReference type="AlphaFoldDB" id="A0AA96FBQ7"/>
<dbReference type="PROSITE" id="PS51935">
    <property type="entry name" value="NLPC_P60"/>
    <property type="match status" value="1"/>
</dbReference>
<dbReference type="KEGG" id="dcp:RN607_02395"/>
<keyword evidence="5" id="KW-1133">Transmembrane helix</keyword>
<comment type="similarity">
    <text evidence="1">Belongs to the peptidase C40 family.</text>
</comment>
<keyword evidence="5" id="KW-0472">Membrane</keyword>
<dbReference type="InterPro" id="IPR051202">
    <property type="entry name" value="Peptidase_C40"/>
</dbReference>
<feature type="transmembrane region" description="Helical" evidence="5">
    <location>
        <begin position="12"/>
        <end position="35"/>
    </location>
</feature>
<dbReference type="PANTHER" id="PTHR47053">
    <property type="entry name" value="MUREIN DD-ENDOPEPTIDASE MEPH-RELATED"/>
    <property type="match status" value="1"/>
</dbReference>
<organism evidence="7">
    <name type="scientific">Demequina capsici</name>
    <dbReference type="NCBI Taxonomy" id="3075620"/>
    <lineage>
        <taxon>Bacteria</taxon>
        <taxon>Bacillati</taxon>
        <taxon>Actinomycetota</taxon>
        <taxon>Actinomycetes</taxon>
        <taxon>Micrococcales</taxon>
        <taxon>Demequinaceae</taxon>
        <taxon>Demequina</taxon>
    </lineage>
</organism>
<dbReference type="Gene3D" id="3.90.1720.10">
    <property type="entry name" value="endopeptidase domain like (from Nostoc punctiforme)"/>
    <property type="match status" value="1"/>
</dbReference>
<evidence type="ECO:0000256" key="1">
    <source>
        <dbReference type="ARBA" id="ARBA00007074"/>
    </source>
</evidence>
<evidence type="ECO:0000256" key="5">
    <source>
        <dbReference type="SAM" id="Phobius"/>
    </source>
</evidence>
<dbReference type="InterPro" id="IPR038765">
    <property type="entry name" value="Papain-like_cys_pep_sf"/>
</dbReference>
<evidence type="ECO:0000256" key="3">
    <source>
        <dbReference type="ARBA" id="ARBA00022801"/>
    </source>
</evidence>
<evidence type="ECO:0000313" key="7">
    <source>
        <dbReference type="EMBL" id="WNM27876.1"/>
    </source>
</evidence>
<name>A0AA96FBQ7_9MICO</name>
<gene>
    <name evidence="7" type="ORF">RN607_02395</name>
</gene>
<reference evidence="7" key="1">
    <citation type="submission" date="2023-09" db="EMBL/GenBank/DDBJ databases">
        <title>Demequina sp. a novel bacteria isolated from Capsicum annuum.</title>
        <authorList>
            <person name="Humaira Z."/>
            <person name="Lee J."/>
            <person name="Cho D."/>
        </authorList>
    </citation>
    <scope>NUCLEOTIDE SEQUENCE</scope>
    <source>
        <strain evidence="7">PMTSA13</strain>
    </source>
</reference>
<feature type="domain" description="NlpC/P60" evidence="6">
    <location>
        <begin position="120"/>
        <end position="231"/>
    </location>
</feature>
<dbReference type="Proteomes" id="UP001303408">
    <property type="component" value="Chromosome"/>
</dbReference>
<dbReference type="GO" id="GO:0008234">
    <property type="term" value="F:cysteine-type peptidase activity"/>
    <property type="evidence" value="ECO:0007669"/>
    <property type="project" value="UniProtKB-KW"/>
</dbReference>
<dbReference type="EMBL" id="CP134880">
    <property type="protein sequence ID" value="WNM27876.1"/>
    <property type="molecule type" value="Genomic_DNA"/>
</dbReference>
<evidence type="ECO:0000256" key="4">
    <source>
        <dbReference type="ARBA" id="ARBA00022807"/>
    </source>
</evidence>
<evidence type="ECO:0000259" key="6">
    <source>
        <dbReference type="PROSITE" id="PS51935"/>
    </source>
</evidence>
<sequence length="231" mass="23527">MRYGYKRARARAIAVSAGGALVIVPLAGVAAMALVTPGEQTATTPDAAVVAEVNASLAQDIAEASTVVVASGNAAYDFQEPSIEVSADPKPVTVKKTTTATTTTGSSARTVANSNAVAAAISGSAIVAEAAKYVGTPYRSGGSSPSTGFDCSGFVSYVYAQFGISLPHYSGAYYSIGTRVSSPQPGDIIVSPGHVAIYAGPNLQIDAPTTGKTVQFRSIWQTNPVYIRITG</sequence>
<dbReference type="Pfam" id="PF00877">
    <property type="entry name" value="NLPC_P60"/>
    <property type="match status" value="1"/>
</dbReference>
<keyword evidence="3" id="KW-0378">Hydrolase</keyword>
<dbReference type="InterPro" id="IPR000064">
    <property type="entry name" value="NLP_P60_dom"/>
</dbReference>
<keyword evidence="5" id="KW-0812">Transmembrane</keyword>
<dbReference type="RefSeq" id="WP_313544079.1">
    <property type="nucleotide sequence ID" value="NZ_CP134880.1"/>
</dbReference>
<protein>
    <submittedName>
        <fullName evidence="7">NlpC/P60 family protein</fullName>
    </submittedName>
</protein>
<dbReference type="PANTHER" id="PTHR47053:SF1">
    <property type="entry name" value="MUREIN DD-ENDOPEPTIDASE MEPH-RELATED"/>
    <property type="match status" value="1"/>
</dbReference>
<keyword evidence="2" id="KW-0645">Protease</keyword>
<keyword evidence="4" id="KW-0788">Thiol protease</keyword>
<proteinExistence type="inferred from homology"/>
<accession>A0AA96FBQ7</accession>
<dbReference type="SUPFAM" id="SSF54001">
    <property type="entry name" value="Cysteine proteinases"/>
    <property type="match status" value="1"/>
</dbReference>
<evidence type="ECO:0000256" key="2">
    <source>
        <dbReference type="ARBA" id="ARBA00022670"/>
    </source>
</evidence>
<dbReference type="GO" id="GO:0006508">
    <property type="term" value="P:proteolysis"/>
    <property type="evidence" value="ECO:0007669"/>
    <property type="project" value="UniProtKB-KW"/>
</dbReference>